<evidence type="ECO:0000256" key="1">
    <source>
        <dbReference type="ARBA" id="ARBA00004651"/>
    </source>
</evidence>
<reference evidence="9 10" key="1">
    <citation type="submission" date="2018-03" db="EMBL/GenBank/DDBJ databases">
        <title>Genome sequence of the symbiotic type strain Mesorhizobium helmanticense CSLC115NT isolated from Lotus corniculatus nodules.</title>
        <authorList>
            <person name="Sannazzaro A.I."/>
            <person name="Torres Tejerizo G.A."/>
            <person name="Dip D."/>
            <person name="Caballero M."/>
            <person name="Pistorio M."/>
            <person name="Estrella M.J."/>
        </authorList>
    </citation>
    <scope>NUCLEOTIDE SEQUENCE [LARGE SCALE GENOMIC DNA]</scope>
    <source>
        <strain evidence="9 10">CSLC115N</strain>
    </source>
</reference>
<evidence type="ECO:0000256" key="2">
    <source>
        <dbReference type="ARBA" id="ARBA00022448"/>
    </source>
</evidence>
<keyword evidence="10" id="KW-1185">Reference proteome</keyword>
<dbReference type="CDD" id="cd06261">
    <property type="entry name" value="TM_PBP2"/>
    <property type="match status" value="1"/>
</dbReference>
<protein>
    <submittedName>
        <fullName evidence="9">Peptide ABC transporter permease</fullName>
    </submittedName>
</protein>
<dbReference type="GO" id="GO:0055085">
    <property type="term" value="P:transmembrane transport"/>
    <property type="evidence" value="ECO:0007669"/>
    <property type="project" value="InterPro"/>
</dbReference>
<dbReference type="PANTHER" id="PTHR43386">
    <property type="entry name" value="OLIGOPEPTIDE TRANSPORT SYSTEM PERMEASE PROTEIN APPC"/>
    <property type="match status" value="1"/>
</dbReference>
<dbReference type="AlphaFoldDB" id="A0A2T4IKS1"/>
<evidence type="ECO:0000313" key="9">
    <source>
        <dbReference type="EMBL" id="PTE06251.1"/>
    </source>
</evidence>
<feature type="transmembrane region" description="Helical" evidence="7">
    <location>
        <begin position="93"/>
        <end position="114"/>
    </location>
</feature>
<evidence type="ECO:0000256" key="4">
    <source>
        <dbReference type="ARBA" id="ARBA00022692"/>
    </source>
</evidence>
<feature type="transmembrane region" description="Helical" evidence="7">
    <location>
        <begin position="203"/>
        <end position="233"/>
    </location>
</feature>
<dbReference type="InterPro" id="IPR000515">
    <property type="entry name" value="MetI-like"/>
</dbReference>
<evidence type="ECO:0000313" key="10">
    <source>
        <dbReference type="Proteomes" id="UP000240259"/>
    </source>
</evidence>
<dbReference type="InterPro" id="IPR035906">
    <property type="entry name" value="MetI-like_sf"/>
</dbReference>
<proteinExistence type="inferred from homology"/>
<evidence type="ECO:0000256" key="3">
    <source>
        <dbReference type="ARBA" id="ARBA00022475"/>
    </source>
</evidence>
<name>A0A2T4IKS1_9HYPH</name>
<keyword evidence="4 7" id="KW-0812">Transmembrane</keyword>
<organism evidence="9 10">
    <name type="scientific">Mesorhizobium helmanticense</name>
    <dbReference type="NCBI Taxonomy" id="1776423"/>
    <lineage>
        <taxon>Bacteria</taxon>
        <taxon>Pseudomonadati</taxon>
        <taxon>Pseudomonadota</taxon>
        <taxon>Alphaproteobacteria</taxon>
        <taxon>Hyphomicrobiales</taxon>
        <taxon>Phyllobacteriaceae</taxon>
        <taxon>Mesorhizobium</taxon>
    </lineage>
</organism>
<keyword evidence="2 7" id="KW-0813">Transport</keyword>
<dbReference type="PROSITE" id="PS50928">
    <property type="entry name" value="ABC_TM1"/>
    <property type="match status" value="1"/>
</dbReference>
<keyword evidence="3" id="KW-1003">Cell membrane</keyword>
<keyword evidence="6 7" id="KW-0472">Membrane</keyword>
<dbReference type="PANTHER" id="PTHR43386:SF25">
    <property type="entry name" value="PEPTIDE ABC TRANSPORTER PERMEASE PROTEIN"/>
    <property type="match status" value="1"/>
</dbReference>
<accession>A0A2T4IKS1</accession>
<dbReference type="Proteomes" id="UP000240259">
    <property type="component" value="Unassembled WGS sequence"/>
</dbReference>
<evidence type="ECO:0000256" key="5">
    <source>
        <dbReference type="ARBA" id="ARBA00022989"/>
    </source>
</evidence>
<sequence>MATTGINDTNSERRRTVAFRAMRNTQLIIGFGMIGGMAFAAVVLPHLLGLDPQAVEPLNRLKAPSLAHFLGTDNFGRDLAARILAGASTSLRLAASVTLLAAAIGVAVGILASFSRLLDHVLMRICDGLMAIPALLLALALTATFGPKFSNLLIALVIVFVPGIARLVRARALALRSETFVEAAVAMGASDLHIMGRHIFPNVLSVLAVQVTFLFAETIVIEAALSFLGAGVPPPAPSWGNILYDGKAAIAKAPYMVLFASTAMVMTVVGLTLIGDGLRDLVDPRSGSQPEASWSKRLLRLVLPCTKEGA</sequence>
<dbReference type="InterPro" id="IPR050366">
    <property type="entry name" value="BP-dependent_transpt_permease"/>
</dbReference>
<dbReference type="GO" id="GO:0005886">
    <property type="term" value="C:plasma membrane"/>
    <property type="evidence" value="ECO:0007669"/>
    <property type="project" value="UniProtKB-SubCell"/>
</dbReference>
<evidence type="ECO:0000256" key="7">
    <source>
        <dbReference type="RuleBase" id="RU363032"/>
    </source>
</evidence>
<dbReference type="OrthoDB" id="9805884at2"/>
<evidence type="ECO:0000256" key="6">
    <source>
        <dbReference type="ARBA" id="ARBA00023136"/>
    </source>
</evidence>
<feature type="transmembrane region" description="Helical" evidence="7">
    <location>
        <begin position="121"/>
        <end position="143"/>
    </location>
</feature>
<dbReference type="Pfam" id="PF00528">
    <property type="entry name" value="BPD_transp_1"/>
    <property type="match status" value="1"/>
</dbReference>
<feature type="transmembrane region" description="Helical" evidence="7">
    <location>
        <begin position="253"/>
        <end position="275"/>
    </location>
</feature>
<comment type="subcellular location">
    <subcellularLocation>
        <location evidence="1 7">Cell membrane</location>
        <topology evidence="1 7">Multi-pass membrane protein</topology>
    </subcellularLocation>
</comment>
<feature type="domain" description="ABC transmembrane type-1" evidence="8">
    <location>
        <begin position="87"/>
        <end position="275"/>
    </location>
</feature>
<feature type="transmembrane region" description="Helical" evidence="7">
    <location>
        <begin position="149"/>
        <end position="168"/>
    </location>
</feature>
<comment type="similarity">
    <text evidence="7">Belongs to the binding-protein-dependent transport system permease family.</text>
</comment>
<feature type="transmembrane region" description="Helical" evidence="7">
    <location>
        <begin position="27"/>
        <end position="48"/>
    </location>
</feature>
<keyword evidence="5 7" id="KW-1133">Transmembrane helix</keyword>
<comment type="caution">
    <text evidence="9">The sequence shown here is derived from an EMBL/GenBank/DDBJ whole genome shotgun (WGS) entry which is preliminary data.</text>
</comment>
<dbReference type="Gene3D" id="1.10.3720.10">
    <property type="entry name" value="MetI-like"/>
    <property type="match status" value="1"/>
</dbReference>
<dbReference type="RefSeq" id="WP_107653101.1">
    <property type="nucleotide sequence ID" value="NZ_PZJX01000080.1"/>
</dbReference>
<evidence type="ECO:0000259" key="8">
    <source>
        <dbReference type="PROSITE" id="PS50928"/>
    </source>
</evidence>
<dbReference type="EMBL" id="PZJX01000080">
    <property type="protein sequence ID" value="PTE06251.1"/>
    <property type="molecule type" value="Genomic_DNA"/>
</dbReference>
<gene>
    <name evidence="9" type="ORF">C9427_32855</name>
</gene>
<dbReference type="SUPFAM" id="SSF161098">
    <property type="entry name" value="MetI-like"/>
    <property type="match status" value="1"/>
</dbReference>